<dbReference type="Pfam" id="PF01494">
    <property type="entry name" value="FAD_binding_3"/>
    <property type="match status" value="1"/>
</dbReference>
<dbReference type="Gene3D" id="3.50.50.60">
    <property type="entry name" value="FAD/NAD(P)-binding domain"/>
    <property type="match status" value="1"/>
</dbReference>
<comment type="caution">
    <text evidence="2">The sequence shown here is derived from an EMBL/GenBank/DDBJ whole genome shotgun (WGS) entry which is preliminary data.</text>
</comment>
<dbReference type="PANTHER" id="PTHR42685:SF22">
    <property type="entry name" value="CONDITIONED MEDIUM FACTOR RECEPTOR 1"/>
    <property type="match status" value="1"/>
</dbReference>
<dbReference type="SUPFAM" id="SSF51905">
    <property type="entry name" value="FAD/NAD(P)-binding domain"/>
    <property type="match status" value="1"/>
</dbReference>
<keyword evidence="2" id="KW-0560">Oxidoreductase</keyword>
<keyword evidence="3" id="KW-1185">Reference proteome</keyword>
<feature type="domain" description="FAD-binding" evidence="1">
    <location>
        <begin position="5"/>
        <end position="320"/>
    </location>
</feature>
<dbReference type="AlphaFoldDB" id="A0A927H1Y7"/>
<dbReference type="GO" id="GO:0004497">
    <property type="term" value="F:monooxygenase activity"/>
    <property type="evidence" value="ECO:0007669"/>
    <property type="project" value="UniProtKB-KW"/>
</dbReference>
<evidence type="ECO:0000313" key="3">
    <source>
        <dbReference type="Proteomes" id="UP000639396"/>
    </source>
</evidence>
<dbReference type="InterPro" id="IPR036188">
    <property type="entry name" value="FAD/NAD-bd_sf"/>
</dbReference>
<gene>
    <name evidence="2" type="ORF">IDH45_27240</name>
</gene>
<evidence type="ECO:0000313" key="2">
    <source>
        <dbReference type="EMBL" id="MBD2865681.1"/>
    </source>
</evidence>
<dbReference type="Proteomes" id="UP000639396">
    <property type="component" value="Unassembled WGS sequence"/>
</dbReference>
<dbReference type="EMBL" id="JACXJA010000045">
    <property type="protein sequence ID" value="MBD2865681.1"/>
    <property type="molecule type" value="Genomic_DNA"/>
</dbReference>
<sequence length="409" mass="45449">MNTSFDVIVVGARVAGASLAYELAKAGWKVLLLDKAQFPSDTLSTHNFLSNSLVMLREMGVLDRLLETNTPLYSRAVIQFDDTVIDGRFPEVDGEMQGLCIRRKHLDTLLQQHALAQNGVTLIDGFRVTDVIREGETVTGVKGASRSGETASFHAKLVVGADGRLSALRGLVNSPCLHSVPTDFASYVGYYEGYRQDGDIHVELYKIGDKMGIVFPTSDDRYVVGIMFPLNDAYWMDRFQSMPDTAMLEIAESGFAGSPLPGRLRKAQQSEKIKGLHGYNNDWFQGMGKGWALVGDALSFKDPVVGQGMPDALYGARTLTGILSRYREWDDNWERMAADYQLQMEHTMMARFQMACQFTKNVPFTQEQHMVNRLIAASPEATRAFLGVYNRAVEPQELESILMGMLSGQ</sequence>
<dbReference type="PANTHER" id="PTHR42685">
    <property type="entry name" value="GERANYLGERANYL DIPHOSPHATE REDUCTASE"/>
    <property type="match status" value="1"/>
</dbReference>
<reference evidence="2" key="1">
    <citation type="submission" date="2020-09" db="EMBL/GenBank/DDBJ databases">
        <title>A novel bacterium of genus Paenibacillus, isolated from South China Sea.</title>
        <authorList>
            <person name="Huang H."/>
            <person name="Mo K."/>
            <person name="Hu Y."/>
        </authorList>
    </citation>
    <scope>NUCLEOTIDE SEQUENCE</scope>
    <source>
        <strain evidence="2">IB182363</strain>
    </source>
</reference>
<dbReference type="GO" id="GO:0071949">
    <property type="term" value="F:FAD binding"/>
    <property type="evidence" value="ECO:0007669"/>
    <property type="project" value="InterPro"/>
</dbReference>
<name>A0A927H1Y7_9BACL</name>
<accession>A0A927H1Y7</accession>
<dbReference type="InterPro" id="IPR002938">
    <property type="entry name" value="FAD-bd"/>
</dbReference>
<proteinExistence type="predicted"/>
<dbReference type="PRINTS" id="PR00420">
    <property type="entry name" value="RNGMNOXGNASE"/>
</dbReference>
<dbReference type="InterPro" id="IPR050407">
    <property type="entry name" value="Geranylgeranyl_reductase"/>
</dbReference>
<organism evidence="2 3">
    <name type="scientific">Paenibacillus oceani</name>
    <dbReference type="NCBI Taxonomy" id="2772510"/>
    <lineage>
        <taxon>Bacteria</taxon>
        <taxon>Bacillati</taxon>
        <taxon>Bacillota</taxon>
        <taxon>Bacilli</taxon>
        <taxon>Bacillales</taxon>
        <taxon>Paenibacillaceae</taxon>
        <taxon>Paenibacillus</taxon>
    </lineage>
</organism>
<protein>
    <submittedName>
        <fullName evidence="2">FAD-dependent monooxygenase</fullName>
    </submittedName>
</protein>
<dbReference type="RefSeq" id="WP_190931301.1">
    <property type="nucleotide sequence ID" value="NZ_JACXJA010000045.1"/>
</dbReference>
<keyword evidence="2" id="KW-0503">Monooxygenase</keyword>
<evidence type="ECO:0000259" key="1">
    <source>
        <dbReference type="Pfam" id="PF01494"/>
    </source>
</evidence>